<accession>A0A8S1R622</accession>
<evidence type="ECO:0000313" key="2">
    <source>
        <dbReference type="Proteomes" id="UP000692954"/>
    </source>
</evidence>
<proteinExistence type="predicted"/>
<name>A0A8S1R622_9CILI</name>
<dbReference type="Proteomes" id="UP000692954">
    <property type="component" value="Unassembled WGS sequence"/>
</dbReference>
<sequence>MDKSIQKISDHKQILKYNIPNQTNVIHQHESQKIILFKKISYQILSIKDQVKILIKLFNELGKEDKKNVVFFNYKITLICYYFVDHYIESVKLNQQNYNLNYAYAQQINKIQQMLKQNIQNILLITKQNKIRQYQQKIWAINSLLKICKI</sequence>
<dbReference type="AlphaFoldDB" id="A0A8S1R622"/>
<comment type="caution">
    <text evidence="1">The sequence shown here is derived from an EMBL/GenBank/DDBJ whole genome shotgun (WGS) entry which is preliminary data.</text>
</comment>
<protein>
    <submittedName>
        <fullName evidence="1">Uncharacterized protein</fullName>
    </submittedName>
</protein>
<gene>
    <name evidence="1" type="ORF">PSON_ATCC_30995.1.T1360159</name>
</gene>
<evidence type="ECO:0000313" key="1">
    <source>
        <dbReference type="EMBL" id="CAD8122170.1"/>
    </source>
</evidence>
<organism evidence="1 2">
    <name type="scientific">Paramecium sonneborni</name>
    <dbReference type="NCBI Taxonomy" id="65129"/>
    <lineage>
        <taxon>Eukaryota</taxon>
        <taxon>Sar</taxon>
        <taxon>Alveolata</taxon>
        <taxon>Ciliophora</taxon>
        <taxon>Intramacronucleata</taxon>
        <taxon>Oligohymenophorea</taxon>
        <taxon>Peniculida</taxon>
        <taxon>Parameciidae</taxon>
        <taxon>Paramecium</taxon>
    </lineage>
</organism>
<dbReference type="EMBL" id="CAJJDN010000136">
    <property type="protein sequence ID" value="CAD8122170.1"/>
    <property type="molecule type" value="Genomic_DNA"/>
</dbReference>
<keyword evidence="2" id="KW-1185">Reference proteome</keyword>
<reference evidence="1" key="1">
    <citation type="submission" date="2021-01" db="EMBL/GenBank/DDBJ databases">
        <authorList>
            <consortium name="Genoscope - CEA"/>
            <person name="William W."/>
        </authorList>
    </citation>
    <scope>NUCLEOTIDE SEQUENCE</scope>
</reference>